<keyword evidence="2" id="KW-1185">Reference proteome</keyword>
<dbReference type="EMBL" id="BGPR01006985">
    <property type="protein sequence ID" value="GBN23348.1"/>
    <property type="molecule type" value="Genomic_DNA"/>
</dbReference>
<sequence>MLSEEKVDGSHTYLLRYNKSGWKREDPSVGNDFEERRKYPFLSNTLEYAVNLTRQAIFIYWFAMNLTRQVYYKLSYGDFEVCVNLLQDRI</sequence>
<dbReference type="AlphaFoldDB" id="A0A4Y2M8B0"/>
<evidence type="ECO:0000313" key="1">
    <source>
        <dbReference type="EMBL" id="GBN23348.1"/>
    </source>
</evidence>
<dbReference type="Proteomes" id="UP000499080">
    <property type="component" value="Unassembled WGS sequence"/>
</dbReference>
<organism evidence="1 2">
    <name type="scientific">Araneus ventricosus</name>
    <name type="common">Orbweaver spider</name>
    <name type="synonym">Epeira ventricosa</name>
    <dbReference type="NCBI Taxonomy" id="182803"/>
    <lineage>
        <taxon>Eukaryota</taxon>
        <taxon>Metazoa</taxon>
        <taxon>Ecdysozoa</taxon>
        <taxon>Arthropoda</taxon>
        <taxon>Chelicerata</taxon>
        <taxon>Arachnida</taxon>
        <taxon>Araneae</taxon>
        <taxon>Araneomorphae</taxon>
        <taxon>Entelegynae</taxon>
        <taxon>Araneoidea</taxon>
        <taxon>Araneidae</taxon>
        <taxon>Araneus</taxon>
    </lineage>
</organism>
<name>A0A4Y2M8B0_ARAVE</name>
<evidence type="ECO:0000313" key="2">
    <source>
        <dbReference type="Proteomes" id="UP000499080"/>
    </source>
</evidence>
<proteinExistence type="predicted"/>
<accession>A0A4Y2M8B0</accession>
<reference evidence="1 2" key="1">
    <citation type="journal article" date="2019" name="Sci. Rep.">
        <title>Orb-weaving spider Araneus ventricosus genome elucidates the spidroin gene catalogue.</title>
        <authorList>
            <person name="Kono N."/>
            <person name="Nakamura H."/>
            <person name="Ohtoshi R."/>
            <person name="Moran D.A.P."/>
            <person name="Shinohara A."/>
            <person name="Yoshida Y."/>
            <person name="Fujiwara M."/>
            <person name="Mori M."/>
            <person name="Tomita M."/>
            <person name="Arakawa K."/>
        </authorList>
    </citation>
    <scope>NUCLEOTIDE SEQUENCE [LARGE SCALE GENOMIC DNA]</scope>
</reference>
<comment type="caution">
    <text evidence="1">The sequence shown here is derived from an EMBL/GenBank/DDBJ whole genome shotgun (WGS) entry which is preliminary data.</text>
</comment>
<gene>
    <name evidence="1" type="ORF">AVEN_228718_1</name>
</gene>
<protein>
    <submittedName>
        <fullName evidence="1">Uncharacterized protein</fullName>
    </submittedName>
</protein>